<evidence type="ECO:0000256" key="7">
    <source>
        <dbReference type="ARBA" id="ARBA00023136"/>
    </source>
</evidence>
<dbReference type="GO" id="GO:0005509">
    <property type="term" value="F:calcium ion binding"/>
    <property type="evidence" value="ECO:0007669"/>
    <property type="project" value="UniProtKB-UniRule"/>
</dbReference>
<feature type="domain" description="Cadherin" evidence="9">
    <location>
        <begin position="62"/>
        <end position="225"/>
    </location>
</feature>
<dbReference type="PANTHER" id="PTHR24025">
    <property type="entry name" value="DESMOGLEIN FAMILY MEMBER"/>
    <property type="match status" value="1"/>
</dbReference>
<keyword evidence="4 8" id="KW-0106">Calcium</keyword>
<dbReference type="GO" id="GO:0007156">
    <property type="term" value="P:homophilic cell adhesion via plasma membrane adhesion molecules"/>
    <property type="evidence" value="ECO:0007669"/>
    <property type="project" value="InterPro"/>
</dbReference>
<comment type="caution">
    <text evidence="10">The sequence shown here is derived from an EMBL/GenBank/DDBJ whole genome shotgun (WGS) entry which is preliminary data.</text>
</comment>
<evidence type="ECO:0000256" key="6">
    <source>
        <dbReference type="ARBA" id="ARBA00022989"/>
    </source>
</evidence>
<comment type="subcellular location">
    <subcellularLocation>
        <location evidence="1">Membrane</location>
    </subcellularLocation>
</comment>
<organism evidence="10 11">
    <name type="scientific">Dreissena polymorpha</name>
    <name type="common">Zebra mussel</name>
    <name type="synonym">Mytilus polymorpha</name>
    <dbReference type="NCBI Taxonomy" id="45954"/>
    <lineage>
        <taxon>Eukaryota</taxon>
        <taxon>Metazoa</taxon>
        <taxon>Spiralia</taxon>
        <taxon>Lophotrochozoa</taxon>
        <taxon>Mollusca</taxon>
        <taxon>Bivalvia</taxon>
        <taxon>Autobranchia</taxon>
        <taxon>Heteroconchia</taxon>
        <taxon>Euheterodonta</taxon>
        <taxon>Imparidentia</taxon>
        <taxon>Neoheterodontei</taxon>
        <taxon>Myida</taxon>
        <taxon>Dreissenoidea</taxon>
        <taxon>Dreissenidae</taxon>
        <taxon>Dreissena</taxon>
    </lineage>
</organism>
<dbReference type="EMBL" id="JAIWYP010000002">
    <property type="protein sequence ID" value="KAH3862887.1"/>
    <property type="molecule type" value="Genomic_DNA"/>
</dbReference>
<evidence type="ECO:0000313" key="10">
    <source>
        <dbReference type="EMBL" id="KAH3862887.1"/>
    </source>
</evidence>
<accession>A0A9D4LSC9</accession>
<dbReference type="Gene3D" id="2.60.40.60">
    <property type="entry name" value="Cadherins"/>
    <property type="match status" value="2"/>
</dbReference>
<reference evidence="10" key="2">
    <citation type="submission" date="2020-11" db="EMBL/GenBank/DDBJ databases">
        <authorList>
            <person name="McCartney M.A."/>
            <person name="Auch B."/>
            <person name="Kono T."/>
            <person name="Mallez S."/>
            <person name="Becker A."/>
            <person name="Gohl D.M."/>
            <person name="Silverstein K.A.T."/>
            <person name="Koren S."/>
            <person name="Bechman K.B."/>
            <person name="Herman A."/>
            <person name="Abrahante J.E."/>
            <person name="Garbe J."/>
        </authorList>
    </citation>
    <scope>NUCLEOTIDE SEQUENCE</scope>
    <source>
        <strain evidence="10">Duluth1</strain>
        <tissue evidence="10">Whole animal</tissue>
    </source>
</reference>
<sequence>MAYFSIDRATGFINLIKDIKTTRDTVFRLVLQAYDSFYPTNRATMYMYIFVQRNSDIIVFDTTLSYFVEVNEYRQLFNEIYRVSATDPDGDSFGVLYIKKSLSLNQLNDTYVFLIEARDNRQFDTQTSTKQMTRPVILNIEREITVDERRPIGERIYVIDARDPDLLPGIVDIEKGFITVASNLMRDKAPAYNLTVVVYDFGTARPDGFLHNQSQHDQNANAPVFTANPYRSNLEWRDLPVKIVATISATDADNDRVTYSLGSNLPEVADYFRVNSDNGNIVLLRDSPSAQRILHNQRSGS</sequence>
<dbReference type="SUPFAM" id="SSF49313">
    <property type="entry name" value="Cadherin-like"/>
    <property type="match status" value="2"/>
</dbReference>
<evidence type="ECO:0000256" key="8">
    <source>
        <dbReference type="PROSITE-ProRule" id="PRU00043"/>
    </source>
</evidence>
<dbReference type="GO" id="GO:0005911">
    <property type="term" value="C:cell-cell junction"/>
    <property type="evidence" value="ECO:0007669"/>
    <property type="project" value="TreeGrafter"/>
</dbReference>
<evidence type="ECO:0000256" key="3">
    <source>
        <dbReference type="ARBA" id="ARBA00022737"/>
    </source>
</evidence>
<keyword evidence="3" id="KW-0677">Repeat</keyword>
<gene>
    <name evidence="10" type="ORF">DPMN_025862</name>
</gene>
<dbReference type="InterPro" id="IPR015919">
    <property type="entry name" value="Cadherin-like_sf"/>
</dbReference>
<dbReference type="InterPro" id="IPR050971">
    <property type="entry name" value="Cadherin-domain_protein"/>
</dbReference>
<dbReference type="AlphaFoldDB" id="A0A9D4LSC9"/>
<evidence type="ECO:0000256" key="4">
    <source>
        <dbReference type="ARBA" id="ARBA00022837"/>
    </source>
</evidence>
<dbReference type="CDD" id="cd11304">
    <property type="entry name" value="Cadherin_repeat"/>
    <property type="match status" value="2"/>
</dbReference>
<reference evidence="10" key="1">
    <citation type="journal article" date="2019" name="bioRxiv">
        <title>The Genome of the Zebra Mussel, Dreissena polymorpha: A Resource for Invasive Species Research.</title>
        <authorList>
            <person name="McCartney M.A."/>
            <person name="Auch B."/>
            <person name="Kono T."/>
            <person name="Mallez S."/>
            <person name="Zhang Y."/>
            <person name="Obille A."/>
            <person name="Becker A."/>
            <person name="Abrahante J.E."/>
            <person name="Garbe J."/>
            <person name="Badalamenti J.P."/>
            <person name="Herman A."/>
            <person name="Mangelson H."/>
            <person name="Liachko I."/>
            <person name="Sullivan S."/>
            <person name="Sone E.D."/>
            <person name="Koren S."/>
            <person name="Silverstein K.A.T."/>
            <person name="Beckman K.B."/>
            <person name="Gohl D.M."/>
        </authorList>
    </citation>
    <scope>NUCLEOTIDE SEQUENCE</scope>
    <source>
        <strain evidence="10">Duluth1</strain>
        <tissue evidence="10">Whole animal</tissue>
    </source>
</reference>
<dbReference type="InterPro" id="IPR002126">
    <property type="entry name" value="Cadherin-like_dom"/>
</dbReference>
<evidence type="ECO:0000256" key="5">
    <source>
        <dbReference type="ARBA" id="ARBA00022889"/>
    </source>
</evidence>
<keyword evidence="2" id="KW-0812">Transmembrane</keyword>
<dbReference type="Proteomes" id="UP000828390">
    <property type="component" value="Unassembled WGS sequence"/>
</dbReference>
<protein>
    <recommendedName>
        <fullName evidence="9">Cadherin domain-containing protein</fullName>
    </recommendedName>
</protein>
<evidence type="ECO:0000256" key="2">
    <source>
        <dbReference type="ARBA" id="ARBA00022692"/>
    </source>
</evidence>
<evidence type="ECO:0000259" key="9">
    <source>
        <dbReference type="PROSITE" id="PS50268"/>
    </source>
</evidence>
<evidence type="ECO:0000313" key="11">
    <source>
        <dbReference type="Proteomes" id="UP000828390"/>
    </source>
</evidence>
<keyword evidence="11" id="KW-1185">Reference proteome</keyword>
<keyword evidence="6" id="KW-1133">Transmembrane helix</keyword>
<name>A0A9D4LSC9_DREPO</name>
<proteinExistence type="predicted"/>
<dbReference type="PANTHER" id="PTHR24025:SF23">
    <property type="entry name" value="NEURAL-CADHERIN"/>
    <property type="match status" value="1"/>
</dbReference>
<keyword evidence="5" id="KW-0130">Cell adhesion</keyword>
<dbReference type="GO" id="GO:0016020">
    <property type="term" value="C:membrane"/>
    <property type="evidence" value="ECO:0007669"/>
    <property type="project" value="UniProtKB-SubCell"/>
</dbReference>
<dbReference type="PROSITE" id="PS50268">
    <property type="entry name" value="CADHERIN_2"/>
    <property type="match status" value="2"/>
</dbReference>
<keyword evidence="7" id="KW-0472">Membrane</keyword>
<feature type="domain" description="Cadherin" evidence="9">
    <location>
        <begin position="226"/>
        <end position="285"/>
    </location>
</feature>
<evidence type="ECO:0000256" key="1">
    <source>
        <dbReference type="ARBA" id="ARBA00004370"/>
    </source>
</evidence>